<reference evidence="11 12" key="1">
    <citation type="submission" date="2017-03" db="EMBL/GenBank/DDBJ databases">
        <authorList>
            <person name="Afonso C.L."/>
            <person name="Miller P.J."/>
            <person name="Scott M.A."/>
            <person name="Spackman E."/>
            <person name="Goraichik I."/>
            <person name="Dimitrov K.M."/>
            <person name="Suarez D.L."/>
            <person name="Swayne D.E."/>
        </authorList>
    </citation>
    <scope>NUCLEOTIDE SEQUENCE [LARGE SCALE GENOMIC DNA]</scope>
    <source>
        <strain evidence="11 12">CECT 7745</strain>
    </source>
</reference>
<organism evidence="11 12">
    <name type="scientific">Roseovarius aestuarii</name>
    <dbReference type="NCBI Taxonomy" id="475083"/>
    <lineage>
        <taxon>Bacteria</taxon>
        <taxon>Pseudomonadati</taxon>
        <taxon>Pseudomonadota</taxon>
        <taxon>Alphaproteobacteria</taxon>
        <taxon>Rhodobacterales</taxon>
        <taxon>Roseobacteraceae</taxon>
        <taxon>Roseovarius</taxon>
    </lineage>
</organism>
<dbReference type="InterPro" id="IPR010065">
    <property type="entry name" value="AA_ABC_transptr_permease_3TM"/>
</dbReference>
<protein>
    <submittedName>
        <fullName evidence="11">Histidine transport system permease protein HisQ</fullName>
    </submittedName>
</protein>
<dbReference type="SUPFAM" id="SSF161098">
    <property type="entry name" value="MetI-like"/>
    <property type="match status" value="1"/>
</dbReference>
<dbReference type="RefSeq" id="WP_085802004.1">
    <property type="nucleotide sequence ID" value="NZ_FWXB01000020.1"/>
</dbReference>
<evidence type="ECO:0000256" key="7">
    <source>
        <dbReference type="ARBA" id="ARBA00022989"/>
    </source>
</evidence>
<evidence type="ECO:0000256" key="3">
    <source>
        <dbReference type="ARBA" id="ARBA00022448"/>
    </source>
</evidence>
<evidence type="ECO:0000256" key="4">
    <source>
        <dbReference type="ARBA" id="ARBA00022475"/>
    </source>
</evidence>
<dbReference type="AlphaFoldDB" id="A0A1X7BWW2"/>
<evidence type="ECO:0000256" key="6">
    <source>
        <dbReference type="ARBA" id="ARBA00022692"/>
    </source>
</evidence>
<feature type="transmembrane region" description="Helical" evidence="9">
    <location>
        <begin position="97"/>
        <end position="116"/>
    </location>
</feature>
<evidence type="ECO:0000313" key="11">
    <source>
        <dbReference type="EMBL" id="SMC14094.1"/>
    </source>
</evidence>
<dbReference type="Gene3D" id="1.10.3720.10">
    <property type="entry name" value="MetI-like"/>
    <property type="match status" value="1"/>
</dbReference>
<sequence>MDVLTGWWDDFFWGSVVVAQVFLASLVLMVIFGLIGAAAKLSNSRIAQKIANGYTIVFRGTPEILVILLLYFGSAITLTAIAQMFNPEIKFLDVPPFWAGTIAIALIVGSYATETFRGAFLGVKPGSIEAAQALGMSSLHVFFYVRVPEMWRLALPAFGNHMLSLIKDTALISIIGLNETLFVAKQAIGTTGKPFTMYIVVGLIYLGFSTVITLTVMGLERYGQRTMRAGT</sequence>
<dbReference type="GO" id="GO:0043190">
    <property type="term" value="C:ATP-binding cassette (ABC) transporter complex"/>
    <property type="evidence" value="ECO:0007669"/>
    <property type="project" value="InterPro"/>
</dbReference>
<keyword evidence="7 9" id="KW-1133">Transmembrane helix</keyword>
<keyword evidence="12" id="KW-1185">Reference proteome</keyword>
<dbReference type="CDD" id="cd06261">
    <property type="entry name" value="TM_PBP2"/>
    <property type="match status" value="1"/>
</dbReference>
<dbReference type="NCBIfam" id="TIGR01726">
    <property type="entry name" value="HEQRo_perm_3TM"/>
    <property type="match status" value="1"/>
</dbReference>
<dbReference type="OrthoDB" id="9815029at2"/>
<name>A0A1X7BWW2_9RHOB</name>
<evidence type="ECO:0000256" key="2">
    <source>
        <dbReference type="ARBA" id="ARBA00010072"/>
    </source>
</evidence>
<proteinExistence type="inferred from homology"/>
<accession>A0A1X7BWW2</accession>
<feature type="transmembrane region" description="Helical" evidence="9">
    <location>
        <begin position="12"/>
        <end position="39"/>
    </location>
</feature>
<dbReference type="PANTHER" id="PTHR30133">
    <property type="entry name" value="CATIONIC AMINO ACID TRANSPORTER, MEMBRANE COMPONENT"/>
    <property type="match status" value="1"/>
</dbReference>
<evidence type="ECO:0000259" key="10">
    <source>
        <dbReference type="PROSITE" id="PS50928"/>
    </source>
</evidence>
<dbReference type="InterPro" id="IPR000515">
    <property type="entry name" value="MetI-like"/>
</dbReference>
<dbReference type="Proteomes" id="UP000193224">
    <property type="component" value="Unassembled WGS sequence"/>
</dbReference>
<dbReference type="GO" id="GO:0022857">
    <property type="term" value="F:transmembrane transporter activity"/>
    <property type="evidence" value="ECO:0007669"/>
    <property type="project" value="InterPro"/>
</dbReference>
<keyword evidence="4" id="KW-1003">Cell membrane</keyword>
<dbReference type="InterPro" id="IPR051613">
    <property type="entry name" value="ABC_transp_permease_HisMQ"/>
</dbReference>
<keyword evidence="6 9" id="KW-0812">Transmembrane</keyword>
<comment type="subcellular location">
    <subcellularLocation>
        <location evidence="1">Cell inner membrane</location>
        <topology evidence="1">Multi-pass membrane protein</topology>
    </subcellularLocation>
    <subcellularLocation>
        <location evidence="9">Cell membrane</location>
        <topology evidence="9">Multi-pass membrane protein</topology>
    </subcellularLocation>
</comment>
<feature type="transmembrane region" description="Helical" evidence="9">
    <location>
        <begin position="195"/>
        <end position="219"/>
    </location>
</feature>
<gene>
    <name evidence="11" type="primary">hisQ</name>
    <name evidence="11" type="ORF">ROA7745_03958</name>
</gene>
<evidence type="ECO:0000256" key="1">
    <source>
        <dbReference type="ARBA" id="ARBA00004429"/>
    </source>
</evidence>
<keyword evidence="3 9" id="KW-0813">Transport</keyword>
<dbReference type="InterPro" id="IPR035906">
    <property type="entry name" value="MetI-like_sf"/>
</dbReference>
<feature type="domain" description="ABC transmembrane type-1" evidence="10">
    <location>
        <begin position="15"/>
        <end position="216"/>
    </location>
</feature>
<comment type="similarity">
    <text evidence="2">Belongs to the binding-protein-dependent transport system permease family. HisMQ subfamily.</text>
</comment>
<evidence type="ECO:0000256" key="5">
    <source>
        <dbReference type="ARBA" id="ARBA00022519"/>
    </source>
</evidence>
<dbReference type="Pfam" id="PF00528">
    <property type="entry name" value="BPD_transp_1"/>
    <property type="match status" value="1"/>
</dbReference>
<evidence type="ECO:0000256" key="9">
    <source>
        <dbReference type="RuleBase" id="RU363032"/>
    </source>
</evidence>
<evidence type="ECO:0000256" key="8">
    <source>
        <dbReference type="ARBA" id="ARBA00023136"/>
    </source>
</evidence>
<keyword evidence="8 9" id="KW-0472">Membrane</keyword>
<evidence type="ECO:0000313" key="12">
    <source>
        <dbReference type="Proteomes" id="UP000193224"/>
    </source>
</evidence>
<keyword evidence="5" id="KW-0997">Cell inner membrane</keyword>
<dbReference type="PROSITE" id="PS50928">
    <property type="entry name" value="ABC_TM1"/>
    <property type="match status" value="1"/>
</dbReference>
<dbReference type="EMBL" id="FWXB01000020">
    <property type="protein sequence ID" value="SMC14094.1"/>
    <property type="molecule type" value="Genomic_DNA"/>
</dbReference>
<feature type="transmembrane region" description="Helical" evidence="9">
    <location>
        <begin position="64"/>
        <end position="85"/>
    </location>
</feature>